<reference evidence="2" key="1">
    <citation type="submission" date="2021-01" db="EMBL/GenBank/DDBJ databases">
        <authorList>
            <person name="Corre E."/>
            <person name="Pelletier E."/>
            <person name="Niang G."/>
            <person name="Scheremetjew M."/>
            <person name="Finn R."/>
            <person name="Kale V."/>
            <person name="Holt S."/>
            <person name="Cochrane G."/>
            <person name="Meng A."/>
            <person name="Brown T."/>
            <person name="Cohen L."/>
        </authorList>
    </citation>
    <scope>NUCLEOTIDE SEQUENCE</scope>
    <source>
        <strain evidence="2">CCMP325</strain>
    </source>
</reference>
<dbReference type="Gene3D" id="3.40.30.10">
    <property type="entry name" value="Glutaredoxin"/>
    <property type="match status" value="1"/>
</dbReference>
<dbReference type="PANTHER" id="PTHR46472:SF1">
    <property type="entry name" value="NUCLEOREDOXIN"/>
    <property type="match status" value="1"/>
</dbReference>
<organism evidence="2">
    <name type="scientific">Hanusia phi</name>
    <dbReference type="NCBI Taxonomy" id="3032"/>
    <lineage>
        <taxon>Eukaryota</taxon>
        <taxon>Cryptophyceae</taxon>
        <taxon>Pyrenomonadales</taxon>
        <taxon>Geminigeraceae</taxon>
        <taxon>Hanusia</taxon>
    </lineage>
</organism>
<gene>
    <name evidence="2" type="ORF">HPHI1048_LOCUS916</name>
</gene>
<dbReference type="GO" id="GO:0005634">
    <property type="term" value="C:nucleus"/>
    <property type="evidence" value="ECO:0007669"/>
    <property type="project" value="TreeGrafter"/>
</dbReference>
<accession>A0A7S0DVD4</accession>
<name>A0A7S0DVD4_9CRYP</name>
<feature type="domain" description="Thioredoxin" evidence="1">
    <location>
        <begin position="1"/>
        <end position="151"/>
    </location>
</feature>
<dbReference type="Pfam" id="PF13905">
    <property type="entry name" value="Thioredoxin_8"/>
    <property type="match status" value="1"/>
</dbReference>
<protein>
    <recommendedName>
        <fullName evidence="1">Thioredoxin domain-containing protein</fullName>
    </recommendedName>
</protein>
<sequence>MEKFFGPSTTLVTPRGALVPVQSLKENDLVGLYFSAEWCSACKRFTPTLVDAYSQLRSQGKKMEVVFLSGDRTETDFTKYFHQMPWVALPFAQRDIKEAIEREIGADSLPTLVLIDPCSGAVLSKNGRKVILEDPCGEGFPWRDLAKKKNDACCLQ</sequence>
<dbReference type="InterPro" id="IPR036249">
    <property type="entry name" value="Thioredoxin-like_sf"/>
</dbReference>
<dbReference type="InterPro" id="IPR012336">
    <property type="entry name" value="Thioredoxin-like_fold"/>
</dbReference>
<dbReference type="PANTHER" id="PTHR46472">
    <property type="entry name" value="NUCLEOREDOXIN"/>
    <property type="match status" value="1"/>
</dbReference>
<proteinExistence type="predicted"/>
<dbReference type="SUPFAM" id="SSF52833">
    <property type="entry name" value="Thioredoxin-like"/>
    <property type="match status" value="1"/>
</dbReference>
<dbReference type="EMBL" id="HBEO01001306">
    <property type="protein sequence ID" value="CAD8466656.1"/>
    <property type="molecule type" value="Transcribed_RNA"/>
</dbReference>
<dbReference type="AlphaFoldDB" id="A0A7S0DVD4"/>
<dbReference type="GO" id="GO:0004791">
    <property type="term" value="F:thioredoxin-disulfide reductase (NADPH) activity"/>
    <property type="evidence" value="ECO:0007669"/>
    <property type="project" value="TreeGrafter"/>
</dbReference>
<evidence type="ECO:0000313" key="2">
    <source>
        <dbReference type="EMBL" id="CAD8466656.1"/>
    </source>
</evidence>
<dbReference type="GO" id="GO:0030178">
    <property type="term" value="P:negative regulation of Wnt signaling pathway"/>
    <property type="evidence" value="ECO:0007669"/>
    <property type="project" value="TreeGrafter"/>
</dbReference>
<evidence type="ECO:0000259" key="1">
    <source>
        <dbReference type="PROSITE" id="PS51352"/>
    </source>
</evidence>
<dbReference type="GO" id="GO:0031397">
    <property type="term" value="P:negative regulation of protein ubiquitination"/>
    <property type="evidence" value="ECO:0007669"/>
    <property type="project" value="TreeGrafter"/>
</dbReference>
<dbReference type="InterPro" id="IPR013766">
    <property type="entry name" value="Thioredoxin_domain"/>
</dbReference>
<dbReference type="PROSITE" id="PS51352">
    <property type="entry name" value="THIOREDOXIN_2"/>
    <property type="match status" value="1"/>
</dbReference>